<protein>
    <submittedName>
        <fullName evidence="2">Putative membrane protein</fullName>
    </submittedName>
</protein>
<gene>
    <name evidence="2" type="ORF">EDD31_0800</name>
</gene>
<dbReference type="OrthoDB" id="9781333at2"/>
<name>A0A3N2BB11_9MICO</name>
<evidence type="ECO:0000313" key="3">
    <source>
        <dbReference type="Proteomes" id="UP000280668"/>
    </source>
</evidence>
<feature type="domain" description="Putative glutamine amidotransferase" evidence="1">
    <location>
        <begin position="3"/>
        <end position="245"/>
    </location>
</feature>
<dbReference type="Gene3D" id="3.40.50.880">
    <property type="match status" value="1"/>
</dbReference>
<dbReference type="InterPro" id="IPR029062">
    <property type="entry name" value="Class_I_gatase-like"/>
</dbReference>
<dbReference type="EMBL" id="RKHK01000001">
    <property type="protein sequence ID" value="ROR72449.1"/>
    <property type="molecule type" value="Genomic_DNA"/>
</dbReference>
<dbReference type="CDD" id="cd03143">
    <property type="entry name" value="A4_beta-galactosidase_middle_domain"/>
    <property type="match status" value="1"/>
</dbReference>
<evidence type="ECO:0000313" key="2">
    <source>
        <dbReference type="EMBL" id="ROR72449.1"/>
    </source>
</evidence>
<dbReference type="InterPro" id="IPR010768">
    <property type="entry name" value="GATase1-like"/>
</dbReference>
<sequence>MTKVLLAGESWSSTTIHTKGFDSFETSVYEEGGSHFIAALESRGVEVDFLPNHEAPTRFPRSREGFDAYDVIVLSDIGANTLLLPPSVFADGHRTANPLTELAGWVRDGGALLMVGGYLSFQGIEAKANYRNTAVADILPVEMELGDDREETPEGVQPRVVASHAVVEGLDTQWPALLGYQRFTPRDGAVRLVDIGPHPLLVIGEAGAGRTAAFASDMGPHWMPREAIEWPGYAPMWGQLIDWLSGR</sequence>
<dbReference type="Proteomes" id="UP000280668">
    <property type="component" value="Unassembled WGS sequence"/>
</dbReference>
<dbReference type="AlphaFoldDB" id="A0A3N2BB11"/>
<dbReference type="PANTHER" id="PTHR37947:SF1">
    <property type="entry name" value="BLL2462 PROTEIN"/>
    <property type="match status" value="1"/>
</dbReference>
<keyword evidence="3" id="KW-1185">Reference proteome</keyword>
<dbReference type="PANTHER" id="PTHR37947">
    <property type="entry name" value="BLL2462 PROTEIN"/>
    <property type="match status" value="1"/>
</dbReference>
<dbReference type="RefSeq" id="WP_123303004.1">
    <property type="nucleotide sequence ID" value="NZ_RKHK01000001.1"/>
</dbReference>
<reference evidence="2 3" key="1">
    <citation type="submission" date="2018-11" db="EMBL/GenBank/DDBJ databases">
        <title>Sequencing the genomes of 1000 actinobacteria strains.</title>
        <authorList>
            <person name="Klenk H.-P."/>
        </authorList>
    </citation>
    <scope>NUCLEOTIDE SEQUENCE [LARGE SCALE GENOMIC DNA]</scope>
    <source>
        <strain evidence="2 3">DSM 11294</strain>
    </source>
</reference>
<proteinExistence type="predicted"/>
<organism evidence="2 3">
    <name type="scientific">Bogoriella caseilytica</name>
    <dbReference type="NCBI Taxonomy" id="56055"/>
    <lineage>
        <taxon>Bacteria</taxon>
        <taxon>Bacillati</taxon>
        <taxon>Actinomycetota</taxon>
        <taxon>Actinomycetes</taxon>
        <taxon>Micrococcales</taxon>
        <taxon>Bogoriellaceae</taxon>
        <taxon>Bogoriella</taxon>
    </lineage>
</organism>
<dbReference type="Pfam" id="PF07090">
    <property type="entry name" value="GATase1_like"/>
    <property type="match status" value="1"/>
</dbReference>
<comment type="caution">
    <text evidence="2">The sequence shown here is derived from an EMBL/GenBank/DDBJ whole genome shotgun (WGS) entry which is preliminary data.</text>
</comment>
<evidence type="ECO:0000259" key="1">
    <source>
        <dbReference type="Pfam" id="PF07090"/>
    </source>
</evidence>
<accession>A0A3N2BB11</accession>
<dbReference type="SUPFAM" id="SSF52317">
    <property type="entry name" value="Class I glutamine amidotransferase-like"/>
    <property type="match status" value="1"/>
</dbReference>